<dbReference type="PANTHER" id="PTHR42961:SF2">
    <property type="entry name" value="IRON-SULFUR PROTEIN NUBPL"/>
    <property type="match status" value="1"/>
</dbReference>
<evidence type="ECO:0000256" key="9">
    <source>
        <dbReference type="HAMAP-Rule" id="MF_02040"/>
    </source>
</evidence>
<keyword evidence="3 9" id="KW-0479">Metal-binding</keyword>
<proteinExistence type="inferred from homology"/>
<dbReference type="InterPro" id="IPR034904">
    <property type="entry name" value="FSCA_dom_sf"/>
</dbReference>
<dbReference type="FunFam" id="3.40.50.300:FF:000304">
    <property type="entry name" value="Iron-sulfur cluster carrier protein"/>
    <property type="match status" value="1"/>
</dbReference>
<dbReference type="InterPro" id="IPR027417">
    <property type="entry name" value="P-loop_NTPase"/>
</dbReference>
<evidence type="ECO:0000313" key="12">
    <source>
        <dbReference type="Proteomes" id="UP000185547"/>
    </source>
</evidence>
<dbReference type="InterPro" id="IPR044304">
    <property type="entry name" value="NUBPL-like"/>
</dbReference>
<keyword evidence="12" id="KW-1185">Reference proteome</keyword>
<dbReference type="GO" id="GO:0016226">
    <property type="term" value="P:iron-sulfur cluster assembly"/>
    <property type="evidence" value="ECO:0007669"/>
    <property type="project" value="InterPro"/>
</dbReference>
<organism evidence="11 12">
    <name type="scientific">Corynebacterium afermentans</name>
    <dbReference type="NCBI Taxonomy" id="38286"/>
    <lineage>
        <taxon>Bacteria</taxon>
        <taxon>Bacillati</taxon>
        <taxon>Actinomycetota</taxon>
        <taxon>Actinomycetes</taxon>
        <taxon>Mycobacteriales</taxon>
        <taxon>Corynebacteriaceae</taxon>
        <taxon>Corynebacterium</taxon>
    </lineage>
</organism>
<evidence type="ECO:0000256" key="2">
    <source>
        <dbReference type="ARBA" id="ARBA00008205"/>
    </source>
</evidence>
<dbReference type="SUPFAM" id="SSF52540">
    <property type="entry name" value="P-loop containing nucleoside triphosphate hydrolases"/>
    <property type="match status" value="1"/>
</dbReference>
<dbReference type="InterPro" id="IPR019591">
    <property type="entry name" value="Mrp/NBP35_ATP-bd"/>
</dbReference>
<name>A0A9X8WGY8_9CORY</name>
<evidence type="ECO:0000256" key="1">
    <source>
        <dbReference type="ARBA" id="ARBA00007352"/>
    </source>
</evidence>
<feature type="binding site" evidence="9">
    <location>
        <begin position="141"/>
        <end position="148"/>
    </location>
    <ligand>
        <name>ATP</name>
        <dbReference type="ChEBI" id="CHEBI:30616"/>
    </ligand>
</feature>
<evidence type="ECO:0000256" key="3">
    <source>
        <dbReference type="ARBA" id="ARBA00022723"/>
    </source>
</evidence>
<comment type="function">
    <text evidence="9">Binds and transfers iron-sulfur (Fe-S) clusters to target apoproteins. Can hydrolyze ATP.</text>
</comment>
<dbReference type="Pfam" id="PF01883">
    <property type="entry name" value="FeS_assembly_P"/>
    <property type="match status" value="1"/>
</dbReference>
<dbReference type="GO" id="GO:0005524">
    <property type="term" value="F:ATP binding"/>
    <property type="evidence" value="ECO:0007669"/>
    <property type="project" value="UniProtKB-UniRule"/>
</dbReference>
<dbReference type="Gene3D" id="3.40.50.300">
    <property type="entry name" value="P-loop containing nucleotide triphosphate hydrolases"/>
    <property type="match status" value="1"/>
</dbReference>
<sequence length="396" mass="41709">MPTSVSARLRGTVILQGNMATKQKITEQDVLAALERVEDPEIGKPITELDMVESVRISGTDVAVGIYLTIAGCPMRDTIESNTRAVLEELDGVGDVSVTLHTMSDEQRRALALKLRGEQTGPAIPFADPDTRTRIFAVASGKGGVGKSSMTVNLATALAAQGLSVGVVDADIYGHSVPGLMGSNDKGPTVVDEMIMPPIAHGVRHISVGQFVEGNAPIVWRGPMLTRAIQQFLADVYWGDLDVLFMDLPPGTGDVAITVAQLVPNAELLIVTTPQAAAAEVAERAGTIAQQTDQKIAGVIENMSGMTMPDGTVMNIFGEGGGEQVAERLTQLTDSDVKLLGSIPLDPQLREHGDTGTPVVISEPDSPAAKAIQAVADQLKVRRESLAGKSLNPQVK</sequence>
<evidence type="ECO:0000256" key="5">
    <source>
        <dbReference type="ARBA" id="ARBA00022801"/>
    </source>
</evidence>
<keyword evidence="8 9" id="KW-0411">Iron-sulfur</keyword>
<evidence type="ECO:0000256" key="6">
    <source>
        <dbReference type="ARBA" id="ARBA00022840"/>
    </source>
</evidence>
<accession>A0A9X8WGY8</accession>
<keyword evidence="4 9" id="KW-0547">Nucleotide-binding</keyword>
<keyword evidence="5 9" id="KW-0378">Hydrolase</keyword>
<dbReference type="Pfam" id="PF10609">
    <property type="entry name" value="ParA"/>
    <property type="match status" value="1"/>
</dbReference>
<gene>
    <name evidence="11" type="ORF">SAMN05421802_10576</name>
</gene>
<dbReference type="HAMAP" id="MF_02040">
    <property type="entry name" value="Mrp_NBP35"/>
    <property type="match status" value="1"/>
</dbReference>
<dbReference type="AlphaFoldDB" id="A0A9X8WGY8"/>
<dbReference type="GO" id="GO:0016887">
    <property type="term" value="F:ATP hydrolysis activity"/>
    <property type="evidence" value="ECO:0007669"/>
    <property type="project" value="UniProtKB-UniRule"/>
</dbReference>
<reference evidence="11 12" key="1">
    <citation type="submission" date="2017-01" db="EMBL/GenBank/DDBJ databases">
        <authorList>
            <person name="Varghese N."/>
            <person name="Submissions S."/>
        </authorList>
    </citation>
    <scope>NUCLEOTIDE SEQUENCE [LARGE SCALE GENOMIC DNA]</scope>
    <source>
        <strain evidence="11 12">DSM 44280</strain>
    </source>
</reference>
<dbReference type="CDD" id="cd02037">
    <property type="entry name" value="Mrp_NBP35"/>
    <property type="match status" value="1"/>
</dbReference>
<comment type="similarity">
    <text evidence="2">In the C-terminal section; belongs to the Mrp/NBP35 ATP-binding proteins family.</text>
</comment>
<comment type="similarity">
    <text evidence="9">Belongs to the Mrp/NBP35 ATP-binding proteins family.</text>
</comment>
<protein>
    <recommendedName>
        <fullName evidence="9">Iron-sulfur cluster carrier protein</fullName>
    </recommendedName>
</protein>
<dbReference type="Proteomes" id="UP000185547">
    <property type="component" value="Unassembled WGS sequence"/>
</dbReference>
<evidence type="ECO:0000313" key="11">
    <source>
        <dbReference type="EMBL" id="SIQ06033.1"/>
    </source>
</evidence>
<comment type="caution">
    <text evidence="11">The sequence shown here is derived from an EMBL/GenBank/DDBJ whole genome shotgun (WGS) entry which is preliminary data.</text>
</comment>
<keyword evidence="6 9" id="KW-0067">ATP-binding</keyword>
<comment type="subunit">
    <text evidence="9">Homodimer.</text>
</comment>
<dbReference type="InterPro" id="IPR002744">
    <property type="entry name" value="MIP18-like"/>
</dbReference>
<feature type="domain" description="MIP18 family-like" evidence="10">
    <location>
        <begin position="27"/>
        <end position="98"/>
    </location>
</feature>
<dbReference type="InterPro" id="IPR033756">
    <property type="entry name" value="YlxH/NBP35"/>
</dbReference>
<dbReference type="GO" id="GO:0140663">
    <property type="term" value="F:ATP-dependent FeS chaperone activity"/>
    <property type="evidence" value="ECO:0007669"/>
    <property type="project" value="InterPro"/>
</dbReference>
<evidence type="ECO:0000256" key="4">
    <source>
        <dbReference type="ARBA" id="ARBA00022741"/>
    </source>
</evidence>
<comment type="similarity">
    <text evidence="1">In the N-terminal section; belongs to the MIP18 family.</text>
</comment>
<evidence type="ECO:0000259" key="10">
    <source>
        <dbReference type="Pfam" id="PF01883"/>
    </source>
</evidence>
<dbReference type="GO" id="GO:0046872">
    <property type="term" value="F:metal ion binding"/>
    <property type="evidence" value="ECO:0007669"/>
    <property type="project" value="UniProtKB-KW"/>
</dbReference>
<evidence type="ECO:0000256" key="8">
    <source>
        <dbReference type="ARBA" id="ARBA00023014"/>
    </source>
</evidence>
<dbReference type="Gene3D" id="3.30.300.130">
    <property type="entry name" value="Fe-S cluster assembly (FSCA)"/>
    <property type="match status" value="1"/>
</dbReference>
<evidence type="ECO:0000256" key="7">
    <source>
        <dbReference type="ARBA" id="ARBA00023004"/>
    </source>
</evidence>
<dbReference type="GO" id="GO:0051539">
    <property type="term" value="F:4 iron, 4 sulfur cluster binding"/>
    <property type="evidence" value="ECO:0007669"/>
    <property type="project" value="TreeGrafter"/>
</dbReference>
<dbReference type="EMBL" id="FTMH01000005">
    <property type="protein sequence ID" value="SIQ06033.1"/>
    <property type="molecule type" value="Genomic_DNA"/>
</dbReference>
<dbReference type="PANTHER" id="PTHR42961">
    <property type="entry name" value="IRON-SULFUR PROTEIN NUBPL"/>
    <property type="match status" value="1"/>
</dbReference>
<keyword evidence="7 9" id="KW-0408">Iron</keyword>
<dbReference type="SUPFAM" id="SSF117916">
    <property type="entry name" value="Fe-S cluster assembly (FSCA) domain-like"/>
    <property type="match status" value="1"/>
</dbReference>